<accession>A0A9P8PMH8</accession>
<dbReference type="GO" id="GO:0005763">
    <property type="term" value="C:mitochondrial small ribosomal subunit"/>
    <property type="evidence" value="ECO:0007669"/>
    <property type="project" value="TreeGrafter"/>
</dbReference>
<dbReference type="PANTHER" id="PTHR13479">
    <property type="entry name" value="30S RIBOSOMAL PROTEIN S18"/>
    <property type="match status" value="1"/>
</dbReference>
<evidence type="ECO:0000256" key="3">
    <source>
        <dbReference type="ARBA" id="ARBA00023274"/>
    </source>
</evidence>
<reference evidence="5" key="2">
    <citation type="submission" date="2021-01" db="EMBL/GenBank/DDBJ databases">
        <authorList>
            <person name="Schikora-Tamarit M.A."/>
        </authorList>
    </citation>
    <scope>NUCLEOTIDE SEQUENCE</scope>
    <source>
        <strain evidence="5">NCAIM Y.01608</strain>
    </source>
</reference>
<name>A0A9P8PMH8_9ASCO</name>
<evidence type="ECO:0000256" key="2">
    <source>
        <dbReference type="ARBA" id="ARBA00022980"/>
    </source>
</evidence>
<comment type="caution">
    <text evidence="5">The sequence shown here is derived from an EMBL/GenBank/DDBJ whole genome shotgun (WGS) entry which is preliminary data.</text>
</comment>
<dbReference type="PANTHER" id="PTHR13479:SF40">
    <property type="entry name" value="SMALL RIBOSOMAL SUBUNIT PROTEIN BS18M"/>
    <property type="match status" value="1"/>
</dbReference>
<dbReference type="SUPFAM" id="SSF46911">
    <property type="entry name" value="Ribosomal protein S18"/>
    <property type="match status" value="1"/>
</dbReference>
<evidence type="ECO:0000313" key="5">
    <source>
        <dbReference type="EMBL" id="KAH3674124.1"/>
    </source>
</evidence>
<evidence type="ECO:0000256" key="4">
    <source>
        <dbReference type="ARBA" id="ARBA00035264"/>
    </source>
</evidence>
<dbReference type="InterPro" id="IPR001648">
    <property type="entry name" value="Ribosomal_bS18"/>
</dbReference>
<dbReference type="Gene3D" id="4.10.640.10">
    <property type="entry name" value="Ribosomal protein S18"/>
    <property type="match status" value="1"/>
</dbReference>
<comment type="similarity">
    <text evidence="1">Belongs to the bacterial ribosomal protein bS18 family.</text>
</comment>
<sequence length="159" mass="18487">MLMFRRTFVSSARQCEDYTLKNAMKSIKDQHTDLESRRQAVINPALINGFENQKTYDPFDFSVARLRYAAKQEKDNRRKRLAQSAFNTKEVSPLDFYCFPKILSQYLSVTGNIHHRSVTQLHHKKQQQMTRAVKRAIQAGFLSPMSRDVAFSPKRGDTL</sequence>
<keyword evidence="2" id="KW-0689">Ribosomal protein</keyword>
<dbReference type="InterPro" id="IPR036870">
    <property type="entry name" value="Ribosomal_bS18_sf"/>
</dbReference>
<dbReference type="EMBL" id="JAEUBD010000526">
    <property type="protein sequence ID" value="KAH3674124.1"/>
    <property type="molecule type" value="Genomic_DNA"/>
</dbReference>
<dbReference type="GO" id="GO:0003735">
    <property type="term" value="F:structural constituent of ribosome"/>
    <property type="evidence" value="ECO:0007669"/>
    <property type="project" value="InterPro"/>
</dbReference>
<dbReference type="Proteomes" id="UP000788993">
    <property type="component" value="Unassembled WGS sequence"/>
</dbReference>
<proteinExistence type="inferred from homology"/>
<keyword evidence="6" id="KW-1185">Reference proteome</keyword>
<keyword evidence="3" id="KW-0687">Ribonucleoprotein</keyword>
<dbReference type="Pfam" id="PF01084">
    <property type="entry name" value="Ribosomal_S18"/>
    <property type="match status" value="1"/>
</dbReference>
<dbReference type="GO" id="GO:0032543">
    <property type="term" value="P:mitochondrial translation"/>
    <property type="evidence" value="ECO:0007669"/>
    <property type="project" value="TreeGrafter"/>
</dbReference>
<protein>
    <recommendedName>
        <fullName evidence="4">Small ribosomal subunit protein bS18m</fullName>
    </recommendedName>
</protein>
<reference evidence="5" key="1">
    <citation type="journal article" date="2021" name="Open Biol.">
        <title>Shared evolutionary footprints suggest mitochondrial oxidative damage underlies multiple complex I losses in fungi.</title>
        <authorList>
            <person name="Schikora-Tamarit M.A."/>
            <person name="Marcet-Houben M."/>
            <person name="Nosek J."/>
            <person name="Gabaldon T."/>
        </authorList>
    </citation>
    <scope>NUCLEOTIDE SEQUENCE</scope>
    <source>
        <strain evidence="5">NCAIM Y.01608</strain>
    </source>
</reference>
<evidence type="ECO:0000256" key="1">
    <source>
        <dbReference type="ARBA" id="ARBA00005589"/>
    </source>
</evidence>
<organism evidence="5 6">
    <name type="scientific">Ogataea polymorpha</name>
    <dbReference type="NCBI Taxonomy" id="460523"/>
    <lineage>
        <taxon>Eukaryota</taxon>
        <taxon>Fungi</taxon>
        <taxon>Dikarya</taxon>
        <taxon>Ascomycota</taxon>
        <taxon>Saccharomycotina</taxon>
        <taxon>Pichiomycetes</taxon>
        <taxon>Pichiales</taxon>
        <taxon>Pichiaceae</taxon>
        <taxon>Ogataea</taxon>
    </lineage>
</organism>
<evidence type="ECO:0000313" key="6">
    <source>
        <dbReference type="Proteomes" id="UP000788993"/>
    </source>
</evidence>
<dbReference type="AlphaFoldDB" id="A0A9P8PMH8"/>
<gene>
    <name evidence="5" type="ORF">OGATHE_002104</name>
</gene>
<dbReference type="GO" id="GO:0070181">
    <property type="term" value="F:small ribosomal subunit rRNA binding"/>
    <property type="evidence" value="ECO:0007669"/>
    <property type="project" value="TreeGrafter"/>
</dbReference>